<dbReference type="PANTHER" id="PTHR47495">
    <property type="entry name" value="ALDEHYDE DEHYDROGENASE"/>
    <property type="match status" value="1"/>
</dbReference>
<feature type="domain" description="Aldehyde oxidase/xanthine dehydrogenase a/b hammerhead" evidence="1">
    <location>
        <begin position="239"/>
        <end position="317"/>
    </location>
</feature>
<dbReference type="Pfam" id="PF02738">
    <property type="entry name" value="MoCoBD_1"/>
    <property type="match status" value="1"/>
</dbReference>
<dbReference type="InterPro" id="IPR052516">
    <property type="entry name" value="N-heterocyclic_Hydroxylase"/>
</dbReference>
<dbReference type="InterPro" id="IPR000674">
    <property type="entry name" value="Ald_Oxase/Xan_DH_a/b"/>
</dbReference>
<dbReference type="PIRSF" id="PIRSF036389">
    <property type="entry name" value="IOR_B"/>
    <property type="match status" value="1"/>
</dbReference>
<protein>
    <submittedName>
        <fullName evidence="2">Xanthine dehydrogenase family protein molybdopterin-binding subunit</fullName>
    </submittedName>
</protein>
<gene>
    <name evidence="2" type="ORF">DJ017_10200</name>
</gene>
<dbReference type="Pfam" id="PF20256">
    <property type="entry name" value="MoCoBD_2"/>
    <property type="match status" value="2"/>
</dbReference>
<dbReference type="AlphaFoldDB" id="A0A328AJU4"/>
<dbReference type="Proteomes" id="UP000249254">
    <property type="component" value="Unassembled WGS sequence"/>
</dbReference>
<accession>A0A328AJU4</accession>
<dbReference type="Gene3D" id="3.30.365.10">
    <property type="entry name" value="Aldehyde oxidase/xanthine dehydrogenase, molybdopterin binding domain"/>
    <property type="match status" value="4"/>
</dbReference>
<dbReference type="InterPro" id="IPR046867">
    <property type="entry name" value="AldOxase/xan_DH_MoCoBD2"/>
</dbReference>
<dbReference type="InterPro" id="IPR008274">
    <property type="entry name" value="AldOxase/xan_DH_MoCoBD1"/>
</dbReference>
<dbReference type="SMART" id="SM01008">
    <property type="entry name" value="Ald_Xan_dh_C"/>
    <property type="match status" value="1"/>
</dbReference>
<evidence type="ECO:0000313" key="3">
    <source>
        <dbReference type="Proteomes" id="UP000249254"/>
    </source>
</evidence>
<dbReference type="GO" id="GO:0016491">
    <property type="term" value="F:oxidoreductase activity"/>
    <property type="evidence" value="ECO:0007669"/>
    <property type="project" value="InterPro"/>
</dbReference>
<dbReference type="EMBL" id="QFYQ01000001">
    <property type="protein sequence ID" value="RAK54869.1"/>
    <property type="molecule type" value="Genomic_DNA"/>
</dbReference>
<dbReference type="Gene3D" id="3.90.1170.50">
    <property type="entry name" value="Aldehyde oxidase/xanthine dehydrogenase, a/b hammerhead"/>
    <property type="match status" value="1"/>
</dbReference>
<dbReference type="PANTHER" id="PTHR47495:SF2">
    <property type="entry name" value="ALDEHYDE DEHYDROGENASE"/>
    <property type="match status" value="1"/>
</dbReference>
<keyword evidence="3" id="KW-1185">Reference proteome</keyword>
<comment type="caution">
    <text evidence="2">The sequence shown here is derived from an EMBL/GenBank/DDBJ whole genome shotgun (WGS) entry which is preliminary data.</text>
</comment>
<name>A0A328AJU4_9CAUL</name>
<proteinExistence type="predicted"/>
<dbReference type="OrthoDB" id="9767994at2"/>
<evidence type="ECO:0000313" key="2">
    <source>
        <dbReference type="EMBL" id="RAK54869.1"/>
    </source>
</evidence>
<dbReference type="InterPro" id="IPR037165">
    <property type="entry name" value="AldOxase/xan_DH_Mopterin-bd_sf"/>
</dbReference>
<dbReference type="InterPro" id="IPR012368">
    <property type="entry name" value="OxRdtase_Mopterin-bd_su_IorB"/>
</dbReference>
<dbReference type="SUPFAM" id="SSF56003">
    <property type="entry name" value="Molybdenum cofactor-binding domain"/>
    <property type="match status" value="2"/>
</dbReference>
<dbReference type="RefSeq" id="WP_111528619.1">
    <property type="nucleotide sequence ID" value="NZ_JBHRSG010000004.1"/>
</dbReference>
<reference evidence="3" key="1">
    <citation type="submission" date="2018-05" db="EMBL/GenBank/DDBJ databases">
        <authorList>
            <person name="Li X."/>
        </authorList>
    </citation>
    <scope>NUCLEOTIDE SEQUENCE [LARGE SCALE GENOMIC DNA]</scope>
    <source>
        <strain evidence="3">LX32</strain>
    </source>
</reference>
<evidence type="ECO:0000259" key="1">
    <source>
        <dbReference type="SMART" id="SM01008"/>
    </source>
</evidence>
<sequence>MSLQAGPIVETREVELTTDRRRVLLGGGLVLGFAFAAVKAHARSTDQRVNNAGPQPVSNAEVNDVAGAGFVGFRPDAWIRISPDNKVTLIIPNVEMGQGVYTGETMLIAEELEVGLDQVSVVPAPPNEELYKQPLLQFQGTGGSTSIRGAWGPLRQAGAAARTLLIQAAAQGWGVDPAECRAERASVVHPPTGRSVSYGQVVNAASRLPKPAQVALKDPSQFKLLGKQLQRIDTPAKVNGTAIYGIDIIVPGMKFATVSACPVLGGRLASVDDSAARAVPGVLQVVRLDNAVAVVAEHFWAAKTGLDACKITWNPGPNAKLSSTALWADLDRASRAGPGAVAVQKGDVAGTFKNAKKQFEAVYRQPFLCHAPMEPQAAVVHVTGGGAQIWCGTQVPTRAQAAAAKVIGCAPDAVVLHNQLIGGAYGRKLETDYVEQACAIAKQCPWPVKMVWTREEDMQHDNYRPMYVDRMSAGLDADGRPVSWRHRITAASVTARYAPAGMRPNGVDPDAVEEAEDPVYGGFPNMLVDYVQWRPPPGVVVSWWRGVGPTHTIFCVESFVDELAHAAGKDPLAYRRDLLRNVPRARAVLDRAADVAGWGSALPARCGRGVIIQKSFGSYLAVVLEAGVSDEGDIALRRITAAVDCGLTVNPNLVKQQIEGGIIFGLTAALWQGITLENGRVQQANYNDYRMLRINETPPIQVIHMPTNNPPGGIGETGTTAAAPALTNAVFAATGVRIRELPIDHGLLKKGARAERAAVIAPVGVAAAAAAKAWLDRAAEDGR</sequence>
<organism evidence="2 3">
    <name type="scientific">Phenylobacterium soli</name>
    <dbReference type="NCBI Taxonomy" id="2170551"/>
    <lineage>
        <taxon>Bacteria</taxon>
        <taxon>Pseudomonadati</taxon>
        <taxon>Pseudomonadota</taxon>
        <taxon>Alphaproteobacteria</taxon>
        <taxon>Caulobacterales</taxon>
        <taxon>Caulobacteraceae</taxon>
        <taxon>Phenylobacterium</taxon>
    </lineage>
</organism>